<dbReference type="SUPFAM" id="SSF55874">
    <property type="entry name" value="ATPase domain of HSP90 chaperone/DNA topoisomerase II/histidine kinase"/>
    <property type="match status" value="1"/>
</dbReference>
<dbReference type="SMART" id="SM00387">
    <property type="entry name" value="HATPase_c"/>
    <property type="match status" value="1"/>
</dbReference>
<keyword evidence="2" id="KW-0812">Transmembrane</keyword>
<dbReference type="Pfam" id="PF02518">
    <property type="entry name" value="HATPase_c"/>
    <property type="match status" value="1"/>
</dbReference>
<dbReference type="PRINTS" id="PR00344">
    <property type="entry name" value="BCTRLSENSOR"/>
</dbReference>
<dbReference type="GO" id="GO:0000155">
    <property type="term" value="F:phosphorelay sensor kinase activity"/>
    <property type="evidence" value="ECO:0007669"/>
    <property type="project" value="InterPro"/>
</dbReference>
<gene>
    <name evidence="4" type="primary">zraS_25</name>
    <name evidence="4" type="ORF">GALL_318220</name>
</gene>
<comment type="caution">
    <text evidence="4">The sequence shown here is derived from an EMBL/GenBank/DDBJ whole genome shotgun (WGS) entry which is preliminary data.</text>
</comment>
<organism evidence="4">
    <name type="scientific">mine drainage metagenome</name>
    <dbReference type="NCBI Taxonomy" id="410659"/>
    <lineage>
        <taxon>unclassified sequences</taxon>
        <taxon>metagenomes</taxon>
        <taxon>ecological metagenomes</taxon>
    </lineage>
</organism>
<dbReference type="InterPro" id="IPR036890">
    <property type="entry name" value="HATPase_C_sf"/>
</dbReference>
<dbReference type="EC" id="2.7.13.3" evidence="4"/>
<reference evidence="4" key="1">
    <citation type="submission" date="2016-10" db="EMBL/GenBank/DDBJ databases">
        <title>Sequence of Gallionella enrichment culture.</title>
        <authorList>
            <person name="Poehlein A."/>
            <person name="Muehling M."/>
            <person name="Daniel R."/>
        </authorList>
    </citation>
    <scope>NUCLEOTIDE SEQUENCE</scope>
</reference>
<protein>
    <submittedName>
        <fullName evidence="4">Sensor protein ZraS</fullName>
        <ecNumber evidence="4">2.7.13.3</ecNumber>
    </submittedName>
</protein>
<feature type="domain" description="Histidine kinase" evidence="3">
    <location>
        <begin position="314"/>
        <end position="523"/>
    </location>
</feature>
<dbReference type="InterPro" id="IPR003594">
    <property type="entry name" value="HATPase_dom"/>
</dbReference>
<dbReference type="CDD" id="cd00082">
    <property type="entry name" value="HisKA"/>
    <property type="match status" value="1"/>
</dbReference>
<proteinExistence type="predicted"/>
<dbReference type="InterPro" id="IPR003661">
    <property type="entry name" value="HisK_dim/P_dom"/>
</dbReference>
<keyword evidence="2" id="KW-0472">Membrane</keyword>
<keyword evidence="2" id="KW-1133">Transmembrane helix</keyword>
<dbReference type="Pfam" id="PF25323">
    <property type="entry name" value="6TM_PilS"/>
    <property type="match status" value="1"/>
</dbReference>
<dbReference type="PANTHER" id="PTHR43065">
    <property type="entry name" value="SENSOR HISTIDINE KINASE"/>
    <property type="match status" value="1"/>
</dbReference>
<dbReference type="EMBL" id="MLJW01000487">
    <property type="protein sequence ID" value="OIQ86318.1"/>
    <property type="molecule type" value="Genomic_DNA"/>
</dbReference>
<accession>A0A1J5QRS4</accession>
<feature type="transmembrane region" description="Helical" evidence="2">
    <location>
        <begin position="12"/>
        <end position="32"/>
    </location>
</feature>
<feature type="transmembrane region" description="Helical" evidence="2">
    <location>
        <begin position="98"/>
        <end position="114"/>
    </location>
</feature>
<dbReference type="InterPro" id="IPR036097">
    <property type="entry name" value="HisK_dim/P_sf"/>
</dbReference>
<dbReference type="InterPro" id="IPR005467">
    <property type="entry name" value="His_kinase_dom"/>
</dbReference>
<feature type="transmembrane region" description="Helical" evidence="2">
    <location>
        <begin position="44"/>
        <end position="63"/>
    </location>
</feature>
<feature type="transmembrane region" description="Helical" evidence="2">
    <location>
        <begin position="153"/>
        <end position="170"/>
    </location>
</feature>
<dbReference type="Gene3D" id="1.10.287.130">
    <property type="match status" value="1"/>
</dbReference>
<evidence type="ECO:0000259" key="3">
    <source>
        <dbReference type="PROSITE" id="PS50109"/>
    </source>
</evidence>
<evidence type="ECO:0000313" key="4">
    <source>
        <dbReference type="EMBL" id="OIQ86318.1"/>
    </source>
</evidence>
<dbReference type="InterPro" id="IPR004358">
    <property type="entry name" value="Sig_transdc_His_kin-like_C"/>
</dbReference>
<dbReference type="PROSITE" id="PS50109">
    <property type="entry name" value="HIS_KIN"/>
    <property type="match status" value="1"/>
</dbReference>
<dbReference type="SMART" id="SM00388">
    <property type="entry name" value="HisKA"/>
    <property type="match status" value="1"/>
</dbReference>
<evidence type="ECO:0000256" key="1">
    <source>
        <dbReference type="ARBA" id="ARBA00022553"/>
    </source>
</evidence>
<name>A0A1J5QRS4_9ZZZZ</name>
<sequence length="524" mass="58845">MPINDAYWRPMRYFNLYRFIVACLLAVMYFIARDADWWQLYANPTYFRIALGYVIFAIGMATLTEVRRPRFEHQVTLQAIIDISFIVLLMHSAGGVKSGLGLLLVIAIVGAALVSQGRLALFYAAVASIALLLEQSAQILAGNDHYDDYSQSVMLSLSCFATAWLAYTLAKRMRQSEALASQRGIDLENLNQVNELIIQDMQDGVLVVDGEFLLRHHNARAEMLLGITLSSPVTALEKCVPEVADQLRMWIRQGQENRSGVAKLVIHGKELRLRFHPIGVDRIQGAVVFIEDWSRVQAQARQLKLVALGGLTANIAHEIRNPLSAISHATQLLLEEESLDATSRRLLCIINDNAQRLDKIVQNVMQLNQRDRVQQELIALADFVQSFREQYCQAEHIPLAGLRIEIGATGAAALFDRHQLHQVLWNLCRNGWRHSKQEAGSLTLRLEKAMRKGEVMLVISDDGSGVPPEILPRLFEPFFTTEKNGTGLGLHIARELCEANGASLRHEVSITGAQFRIYLKNQYV</sequence>
<keyword evidence="4" id="KW-0808">Transferase</keyword>
<feature type="transmembrane region" description="Helical" evidence="2">
    <location>
        <begin position="121"/>
        <end position="141"/>
    </location>
</feature>
<dbReference type="Gene3D" id="3.30.565.10">
    <property type="entry name" value="Histidine kinase-like ATPase, C-terminal domain"/>
    <property type="match status" value="1"/>
</dbReference>
<dbReference type="Gene3D" id="3.30.450.20">
    <property type="entry name" value="PAS domain"/>
    <property type="match status" value="1"/>
</dbReference>
<dbReference type="PANTHER" id="PTHR43065:SF52">
    <property type="entry name" value="SENSOR PROTEIN KINASE PILS"/>
    <property type="match status" value="1"/>
</dbReference>
<dbReference type="SUPFAM" id="SSF47384">
    <property type="entry name" value="Homodimeric domain of signal transducing histidine kinase"/>
    <property type="match status" value="1"/>
</dbReference>
<keyword evidence="1" id="KW-0597">Phosphoprotein</keyword>
<evidence type="ECO:0000256" key="2">
    <source>
        <dbReference type="SAM" id="Phobius"/>
    </source>
</evidence>
<dbReference type="AlphaFoldDB" id="A0A1J5QRS4"/>
<dbReference type="Pfam" id="PF00512">
    <property type="entry name" value="HisKA"/>
    <property type="match status" value="1"/>
</dbReference>